<evidence type="ECO:0000259" key="7">
    <source>
        <dbReference type="PROSITE" id="PS50192"/>
    </source>
</evidence>
<accession>A0A8I2YK25</accession>
<dbReference type="Gene3D" id="1.20.5.110">
    <property type="match status" value="1"/>
</dbReference>
<gene>
    <name evidence="8" type="ORF">JVT61DRAFT_7044</name>
</gene>
<feature type="compositionally biased region" description="Acidic residues" evidence="5">
    <location>
        <begin position="777"/>
        <end position="787"/>
    </location>
</feature>
<dbReference type="GO" id="GO:0016282">
    <property type="term" value="C:eukaryotic 43S preinitiation complex"/>
    <property type="evidence" value="ECO:0007669"/>
    <property type="project" value="UniProtKB-UniRule"/>
</dbReference>
<evidence type="ECO:0000256" key="4">
    <source>
        <dbReference type="HAMAP-Rule" id="MF_03011"/>
    </source>
</evidence>
<feature type="domain" description="T-SNARE coiled-coil homology" evidence="7">
    <location>
        <begin position="803"/>
        <end position="865"/>
    </location>
</feature>
<feature type="transmembrane region" description="Helical" evidence="6">
    <location>
        <begin position="873"/>
        <end position="892"/>
    </location>
</feature>
<evidence type="ECO:0000256" key="5">
    <source>
        <dbReference type="SAM" id="MobiDB-lite"/>
    </source>
</evidence>
<keyword evidence="1 4" id="KW-0963">Cytoplasm</keyword>
<evidence type="ECO:0000256" key="2">
    <source>
        <dbReference type="ARBA" id="ARBA00022540"/>
    </source>
</evidence>
<dbReference type="EMBL" id="JAGFBS010000024">
    <property type="protein sequence ID" value="KAG6372997.1"/>
    <property type="molecule type" value="Genomic_DNA"/>
</dbReference>
<organism evidence="8 9">
    <name type="scientific">Boletus reticuloceps</name>
    <dbReference type="NCBI Taxonomy" id="495285"/>
    <lineage>
        <taxon>Eukaryota</taxon>
        <taxon>Fungi</taxon>
        <taxon>Dikarya</taxon>
        <taxon>Basidiomycota</taxon>
        <taxon>Agaricomycotina</taxon>
        <taxon>Agaricomycetes</taxon>
        <taxon>Agaricomycetidae</taxon>
        <taxon>Boletales</taxon>
        <taxon>Boletineae</taxon>
        <taxon>Boletaceae</taxon>
        <taxon>Boletoideae</taxon>
        <taxon>Boletus</taxon>
    </lineage>
</organism>
<feature type="region of interest" description="Disordered" evidence="5">
    <location>
        <begin position="563"/>
        <end position="582"/>
    </location>
</feature>
<dbReference type="InterPro" id="IPR019382">
    <property type="entry name" value="eIF3l"/>
</dbReference>
<dbReference type="PROSITE" id="PS50192">
    <property type="entry name" value="T_SNARE"/>
    <property type="match status" value="1"/>
</dbReference>
<proteinExistence type="inferred from homology"/>
<dbReference type="GO" id="GO:0001732">
    <property type="term" value="P:formation of cytoplasmic translation initiation complex"/>
    <property type="evidence" value="ECO:0007669"/>
    <property type="project" value="UniProtKB-UniRule"/>
</dbReference>
<keyword evidence="6" id="KW-0812">Transmembrane</keyword>
<dbReference type="OrthoDB" id="15082at2759"/>
<keyword evidence="6" id="KW-0472">Membrane</keyword>
<dbReference type="SMART" id="SM00397">
    <property type="entry name" value="t_SNARE"/>
    <property type="match status" value="1"/>
</dbReference>
<dbReference type="PANTHER" id="PTHR13242:SF0">
    <property type="entry name" value="EUKARYOTIC TRANSLATION INITIATION FACTOR 3 SUBUNIT L"/>
    <property type="match status" value="1"/>
</dbReference>
<evidence type="ECO:0000256" key="6">
    <source>
        <dbReference type="SAM" id="Phobius"/>
    </source>
</evidence>
<comment type="similarity">
    <text evidence="4">Belongs to the eIF-3 subunit L family.</text>
</comment>
<keyword evidence="9" id="KW-1185">Reference proteome</keyword>
<comment type="caution">
    <text evidence="8">The sequence shown here is derived from an EMBL/GenBank/DDBJ whole genome shotgun (WGS) entry which is preliminary data.</text>
</comment>
<dbReference type="CDD" id="cd15859">
    <property type="entry name" value="SNARE_SYN8"/>
    <property type="match status" value="1"/>
</dbReference>
<dbReference type="GO" id="GO:0033290">
    <property type="term" value="C:eukaryotic 48S preinitiation complex"/>
    <property type="evidence" value="ECO:0007669"/>
    <property type="project" value="UniProtKB-UniRule"/>
</dbReference>
<dbReference type="GO" id="GO:0005852">
    <property type="term" value="C:eukaryotic translation initiation factor 3 complex"/>
    <property type="evidence" value="ECO:0007669"/>
    <property type="project" value="UniProtKB-UniRule"/>
</dbReference>
<dbReference type="PANTHER" id="PTHR13242">
    <property type="entry name" value="EUKARYOTIC TRANSLATION INITIATION FACTOR 3"/>
    <property type="match status" value="1"/>
</dbReference>
<comment type="subcellular location">
    <subcellularLocation>
        <location evidence="4">Cytoplasm</location>
    </subcellularLocation>
</comment>
<feature type="compositionally biased region" description="Low complexity" evidence="5">
    <location>
        <begin position="481"/>
        <end position="491"/>
    </location>
</feature>
<feature type="region of interest" description="Disordered" evidence="5">
    <location>
        <begin position="471"/>
        <end position="495"/>
    </location>
</feature>
<comment type="subunit">
    <text evidence="4">Component of the eukaryotic translation initiation factor 3 (eIF-3) complex.</text>
</comment>
<evidence type="ECO:0000256" key="1">
    <source>
        <dbReference type="ARBA" id="ARBA00022490"/>
    </source>
</evidence>
<dbReference type="AlphaFoldDB" id="A0A8I2YK25"/>
<dbReference type="HAMAP" id="MF_03011">
    <property type="entry name" value="eIF3l"/>
    <property type="match status" value="1"/>
</dbReference>
<dbReference type="Pfam" id="PF10255">
    <property type="entry name" value="Paf67"/>
    <property type="match status" value="1"/>
</dbReference>
<keyword evidence="3 4" id="KW-0648">Protein biosynthesis</keyword>
<comment type="function">
    <text evidence="4">Component of the eukaryotic translation initiation factor 3 (eIF-3) complex, which is involved in protein synthesis of a specialized repertoire of mRNAs and, together with other initiation factors, stimulates binding of mRNA and methionyl-tRNAi to the 40S ribosome. The eIF-3 complex specifically targets and initiates translation of a subset of mRNAs involved in cell proliferation.</text>
</comment>
<dbReference type="InterPro" id="IPR000727">
    <property type="entry name" value="T_SNARE_dom"/>
</dbReference>
<evidence type="ECO:0000313" key="9">
    <source>
        <dbReference type="Proteomes" id="UP000683000"/>
    </source>
</evidence>
<protein>
    <recommendedName>
        <fullName evidence="4">Eukaryotic translation initiation factor 3 subunit L</fullName>
        <shortName evidence="4">eIF3l</shortName>
    </recommendedName>
</protein>
<feature type="region of interest" description="Disordered" evidence="5">
    <location>
        <begin position="748"/>
        <end position="790"/>
    </location>
</feature>
<evidence type="ECO:0000256" key="3">
    <source>
        <dbReference type="ARBA" id="ARBA00022917"/>
    </source>
</evidence>
<keyword evidence="6" id="KW-1133">Transmembrane helix</keyword>
<keyword evidence="2 4" id="KW-0396">Initiation factor</keyword>
<evidence type="ECO:0000313" key="8">
    <source>
        <dbReference type="EMBL" id="KAG6372997.1"/>
    </source>
</evidence>
<dbReference type="Proteomes" id="UP000683000">
    <property type="component" value="Unassembled WGS sequence"/>
</dbReference>
<name>A0A8I2YK25_9AGAM</name>
<dbReference type="GO" id="GO:0003743">
    <property type="term" value="F:translation initiation factor activity"/>
    <property type="evidence" value="ECO:0007669"/>
    <property type="project" value="UniProtKB-UniRule"/>
</dbReference>
<dbReference type="SUPFAM" id="SSF58038">
    <property type="entry name" value="SNARE fusion complex"/>
    <property type="match status" value="1"/>
</dbReference>
<sequence>MGITFQTCPSVAHPKEIIVEHIPHAQKMSTQQRVPLWAAEPDLDDEINDVDIPLTIPSYPAADIYDDPANLQLDESALLAMQAQIAQQTAFSQIPDVVKRFIVHFHQAVLDNNLPEITLAYESGWNRLTEKFYAKTEWPEAEIIAPLVNDDQIFLVLYRELYYRHVYSRLQPNIDDRFHSYENSCELFNYLLNSEGPVPLSLPAQWLWDIIDEFIYQFQSFALFRSRPATKTDDELTMLASEGGAQAWSSYSVLNVLYSLIQKSHVNEWLKARAEGKTDEEIEHIAGEYGTRPLYRQLGYFSLIGLLRVHVLLGDFTLALKIMEQVGLGLGVGQKAPFTAPTAAHVSTAYHAGVCYLMLRRVTDASRVFTGCLNWVMRARQYHMRSYQYDQINKTADRMYALLALCNTLAPTRLDDNVMNIVRERYGDQLARMGRGEEGLSTFEEIFLYACPKFITANGPPYNDRTTLALLLNPPTPSSPSSPSAQNNPTSDPTHRHMRAITAHFLSLTPVPVLRSLLKLYTSLDSRKLAGFLDAGVDEEEVLSWMMVMKNAGRSIGRVNIATGADKDEEKGTSGPSSSNGAGSVLDGEWMSISDLNFVIDENMIHIAESTVGRRYAGWFIRNSEYAARVLDGLRASPLPGLLVPTKAQNKEGEVKGDKNIKGDATTTLSLLLERQRLQSTHPTLHLAQIVTNLRTFRSGVITVQDASDVESGLADGGRDDGVVGLREQYERLRGMLGEEEAEKAGLASIVPLEVPSPTLPPTPQRKDSPSPAFEPYTDEPSESDPESDAHALREGDILLQQRHIVQDQDTRLDHLSSSIYRQHHISLQINDELEVHTGLLGALDTELDGTEAHMAGARRQLTRVARGAKENGSTVTIGMLILVLLVLIVVFKT</sequence>
<reference evidence="8" key="1">
    <citation type="submission" date="2021-03" db="EMBL/GenBank/DDBJ databases">
        <title>Evolutionary innovations through gain and loss of genes in the ectomycorrhizal Boletales.</title>
        <authorList>
            <person name="Wu G."/>
            <person name="Miyauchi S."/>
            <person name="Morin E."/>
            <person name="Yang Z.-L."/>
            <person name="Xu J."/>
            <person name="Martin F.M."/>
        </authorList>
    </citation>
    <scope>NUCLEOTIDE SEQUENCE</scope>
    <source>
        <strain evidence="8">BR01</strain>
    </source>
</reference>